<dbReference type="Pfam" id="PF00534">
    <property type="entry name" value="Glycos_transf_1"/>
    <property type="match status" value="1"/>
</dbReference>
<dbReference type="PANTHER" id="PTHR46401:SF2">
    <property type="entry name" value="GLYCOSYLTRANSFERASE WBBK-RELATED"/>
    <property type="match status" value="1"/>
</dbReference>
<protein>
    <submittedName>
        <fullName evidence="4">Glycosyltransferase family 4 protein</fullName>
    </submittedName>
</protein>
<dbReference type="Proteomes" id="UP001139447">
    <property type="component" value="Unassembled WGS sequence"/>
</dbReference>
<dbReference type="InterPro" id="IPR028098">
    <property type="entry name" value="Glyco_trans_4-like_N"/>
</dbReference>
<dbReference type="EMBL" id="JALGBI010000001">
    <property type="protein sequence ID" value="MCJ0761861.1"/>
    <property type="molecule type" value="Genomic_DNA"/>
</dbReference>
<comment type="caution">
    <text evidence="4">The sequence shown here is derived from an EMBL/GenBank/DDBJ whole genome shotgun (WGS) entry which is preliminary data.</text>
</comment>
<evidence type="ECO:0000256" key="1">
    <source>
        <dbReference type="ARBA" id="ARBA00022679"/>
    </source>
</evidence>
<dbReference type="CDD" id="cd03809">
    <property type="entry name" value="GT4_MtfB-like"/>
    <property type="match status" value="1"/>
</dbReference>
<dbReference type="Pfam" id="PF13439">
    <property type="entry name" value="Glyco_transf_4"/>
    <property type="match status" value="1"/>
</dbReference>
<organism evidence="4 5">
    <name type="scientific">Variovorax terrae</name>
    <dbReference type="NCBI Taxonomy" id="2923278"/>
    <lineage>
        <taxon>Bacteria</taxon>
        <taxon>Pseudomonadati</taxon>
        <taxon>Pseudomonadota</taxon>
        <taxon>Betaproteobacteria</taxon>
        <taxon>Burkholderiales</taxon>
        <taxon>Comamonadaceae</taxon>
        <taxon>Variovorax</taxon>
    </lineage>
</organism>
<feature type="domain" description="Glycosyltransferase subfamily 4-like N-terminal" evidence="3">
    <location>
        <begin position="16"/>
        <end position="178"/>
    </location>
</feature>
<evidence type="ECO:0000313" key="5">
    <source>
        <dbReference type="Proteomes" id="UP001139447"/>
    </source>
</evidence>
<name>A0A9X1VQC9_9BURK</name>
<dbReference type="SUPFAM" id="SSF53756">
    <property type="entry name" value="UDP-Glycosyltransferase/glycogen phosphorylase"/>
    <property type="match status" value="1"/>
</dbReference>
<sequence length="381" mass="41944">MKLALNGTSLLSPLTGIGQYTWHLTTELQATPDVDLELFYGTGWLDHLAKEAPRKARTLKSLARRFLPNSRTLARLYQQRRFDARAKGGRFDLYHEPNYLAFKFDGPSVVTVHDLSWLRFPHTHPGDRIEAMNRYLKPAIDRASLILTDSDFVRHEVVEEFRLDPARVVSIALGVETAFQPMDAAGTAQALQAHGLVHGQYLLAVGTLEPRKNLGVALKAYMQLPLALRTQCPLVLAGMTGWKTSALEQQLDPLVRAGHIRQLGYLPREDLMRVIAGARALVYPSIYEGFGLPPLEAMACGVPVIASRVSSIPEVVGDTGVLLPADDVDAFSQAMQTLVDDDALHGDLSARALTRSAQFTWPKCAADTMAAYRLAIQAGRP</sequence>
<dbReference type="GO" id="GO:0009103">
    <property type="term" value="P:lipopolysaccharide biosynthetic process"/>
    <property type="evidence" value="ECO:0007669"/>
    <property type="project" value="TreeGrafter"/>
</dbReference>
<dbReference type="FunFam" id="3.40.50.2000:FF:000119">
    <property type="entry name" value="Glycosyl transferase group 1"/>
    <property type="match status" value="1"/>
</dbReference>
<dbReference type="InterPro" id="IPR001296">
    <property type="entry name" value="Glyco_trans_1"/>
</dbReference>
<dbReference type="GO" id="GO:0016757">
    <property type="term" value="F:glycosyltransferase activity"/>
    <property type="evidence" value="ECO:0007669"/>
    <property type="project" value="InterPro"/>
</dbReference>
<reference evidence="4" key="1">
    <citation type="submission" date="2022-03" db="EMBL/GenBank/DDBJ databases">
        <authorList>
            <person name="Woo C.Y."/>
        </authorList>
    </citation>
    <scope>NUCLEOTIDE SEQUENCE</scope>
    <source>
        <strain evidence="4">CYS-02</strain>
    </source>
</reference>
<gene>
    <name evidence="4" type="ORF">MMF98_01435</name>
</gene>
<feature type="domain" description="Glycosyl transferase family 1" evidence="2">
    <location>
        <begin position="200"/>
        <end position="352"/>
    </location>
</feature>
<keyword evidence="1" id="KW-0808">Transferase</keyword>
<evidence type="ECO:0000259" key="2">
    <source>
        <dbReference type="Pfam" id="PF00534"/>
    </source>
</evidence>
<evidence type="ECO:0000259" key="3">
    <source>
        <dbReference type="Pfam" id="PF13439"/>
    </source>
</evidence>
<proteinExistence type="predicted"/>
<dbReference type="AlphaFoldDB" id="A0A9X1VQC9"/>
<evidence type="ECO:0000313" key="4">
    <source>
        <dbReference type="EMBL" id="MCJ0761861.1"/>
    </source>
</evidence>
<dbReference type="Gene3D" id="3.40.50.2000">
    <property type="entry name" value="Glycogen Phosphorylase B"/>
    <property type="match status" value="2"/>
</dbReference>
<dbReference type="RefSeq" id="WP_243303517.1">
    <property type="nucleotide sequence ID" value="NZ_JALGBI010000001.1"/>
</dbReference>
<keyword evidence="5" id="KW-1185">Reference proteome</keyword>
<dbReference type="PANTHER" id="PTHR46401">
    <property type="entry name" value="GLYCOSYLTRANSFERASE WBBK-RELATED"/>
    <property type="match status" value="1"/>
</dbReference>
<accession>A0A9X1VQC9</accession>